<dbReference type="Pfam" id="PF01753">
    <property type="entry name" value="zf-MYND"/>
    <property type="match status" value="1"/>
</dbReference>
<name>A0A8H5EY75_9AGAR</name>
<dbReference type="Gene3D" id="6.10.140.2220">
    <property type="match status" value="1"/>
</dbReference>
<dbReference type="EMBL" id="JAACJK010000219">
    <property type="protein sequence ID" value="KAF5316990.1"/>
    <property type="molecule type" value="Genomic_DNA"/>
</dbReference>
<dbReference type="GO" id="GO:0008270">
    <property type="term" value="F:zinc ion binding"/>
    <property type="evidence" value="ECO:0007669"/>
    <property type="project" value="UniProtKB-KW"/>
</dbReference>
<dbReference type="InterPro" id="IPR036047">
    <property type="entry name" value="F-box-like_dom_sf"/>
</dbReference>
<proteinExistence type="predicted"/>
<dbReference type="AlphaFoldDB" id="A0A8H5EY75"/>
<evidence type="ECO:0000259" key="5">
    <source>
        <dbReference type="PROSITE" id="PS50865"/>
    </source>
</evidence>
<gene>
    <name evidence="6" type="ORF">D9611_003483</name>
</gene>
<evidence type="ECO:0000313" key="6">
    <source>
        <dbReference type="EMBL" id="KAF5316990.1"/>
    </source>
</evidence>
<dbReference type="SUPFAM" id="SSF144232">
    <property type="entry name" value="HIT/MYND zinc finger-like"/>
    <property type="match status" value="1"/>
</dbReference>
<evidence type="ECO:0000313" key="7">
    <source>
        <dbReference type="Proteomes" id="UP000541558"/>
    </source>
</evidence>
<evidence type="ECO:0000256" key="3">
    <source>
        <dbReference type="ARBA" id="ARBA00022833"/>
    </source>
</evidence>
<comment type="caution">
    <text evidence="6">The sequence shown here is derived from an EMBL/GenBank/DDBJ whole genome shotgun (WGS) entry which is preliminary data.</text>
</comment>
<evidence type="ECO:0000256" key="2">
    <source>
        <dbReference type="ARBA" id="ARBA00022771"/>
    </source>
</evidence>
<keyword evidence="3" id="KW-0862">Zinc</keyword>
<evidence type="ECO:0000256" key="1">
    <source>
        <dbReference type="ARBA" id="ARBA00022723"/>
    </source>
</evidence>
<feature type="domain" description="MYND-type" evidence="5">
    <location>
        <begin position="1124"/>
        <end position="1166"/>
    </location>
</feature>
<evidence type="ECO:0000256" key="4">
    <source>
        <dbReference type="PROSITE-ProRule" id="PRU00134"/>
    </source>
</evidence>
<keyword evidence="1" id="KW-0479">Metal-binding</keyword>
<dbReference type="InterPro" id="IPR001810">
    <property type="entry name" value="F-box_dom"/>
</dbReference>
<reference evidence="6 7" key="1">
    <citation type="journal article" date="2020" name="ISME J.">
        <title>Uncovering the hidden diversity of litter-decomposition mechanisms in mushroom-forming fungi.</title>
        <authorList>
            <person name="Floudas D."/>
            <person name="Bentzer J."/>
            <person name="Ahren D."/>
            <person name="Johansson T."/>
            <person name="Persson P."/>
            <person name="Tunlid A."/>
        </authorList>
    </citation>
    <scope>NUCLEOTIDE SEQUENCE [LARGE SCALE GENOMIC DNA]</scope>
    <source>
        <strain evidence="6 7">CBS 175.51</strain>
    </source>
</reference>
<dbReference type="SUPFAM" id="SSF81383">
    <property type="entry name" value="F-box domain"/>
    <property type="match status" value="1"/>
</dbReference>
<dbReference type="OrthoDB" id="2688364at2759"/>
<protein>
    <recommendedName>
        <fullName evidence="5">MYND-type domain-containing protein</fullName>
    </recommendedName>
</protein>
<dbReference type="PROSITE" id="PS50865">
    <property type="entry name" value="ZF_MYND_2"/>
    <property type="match status" value="1"/>
</dbReference>
<accession>A0A8H5EY75</accession>
<sequence length="1240" mass="136544">MASSKIARLQGQHLSIVGDTPSDLWYEIARLSYPPEIASLQSTCRALRELLFQKSVWVAALKAMCRQNHLFLPSYPTDKMSLANIQRCALGPYIFKKLVQENSSVVARSKDEQLLANVNPDSKAARTIAKVDFQKPHGIGDGMSSSASGIYLVPGGRFVVVFDGNSLALWDLGVAGVRPNQQASRVAQVTFAPGTFPAVEEGEGGHGPLIEGPRMSNSSLATAFSSAKAFDVFSVDNNPDFILLGTLAINATHEERRFWCKELEVYDNRALITVGRESREFIIWNFVESRFSVIDARSSQRIATQKVLLTQYHIVELASNGVVVWFIHPQHLSITDQPVVFGDPPITPHSHLRTPLAVVLKSYPHLYVNSFIGLRTVEVSIAGIHQGQLPLIFDVITWVSEEAERASVISPTGAYISPDPFKERDIVIRYRLSLSHNAPDDLTGTSTTINFETVSKSIFPGPQSRLLKTDNPTALFAPDTFFAGLVRTMEGHEPGPVSLMNFASSATDYVYLPDYPERDDVGLAVLSMPDGHILWRPVPEEGLEATQTCLPKVETLRYSCCYLPRAPPSSTVQLFRLCDDHFSLPCFNGFKMSDEVANPAPEITTAVHFEWRRISVTRDTPNELWFLIAGLLVPLDIISLQSTCRTLKELLHQRSVWIAALKAMCLRNSLFYPSYSPDTMSLAQIQRCALGPEAFKRRVSKKSSTIISTDSEKALSHRPAQKRRGVEPKQVPLHYANQQRGSGLYLVPGGRFLVIFDSVVLTLWDLGVAGLPPLENPLLVAQTRFRLGEFGINVAEHGPRISVRVTKDDGLRVAVAWGKGIVIVKVFELKSIGEGAFFLPLGTFAVDASREVDHPFCRVLELHGDRVLIMVGLASSRDFIVWDFVSSIYMVIDGRPGYLKSAEAYLIEYEVVELTLTAVAIWFVPPEYVQMFGRPVTPDGPPISPRSDQQEAMQYKIIPYPHLQGGKYGRSNHVLKVVPSNVYLGQGRFSFDILTHVGKPNASSMRQAKDGETVVVARYRLDLVHIRSGTGALTMDATLKALAKFPLSSAVTISEESNRTALTTPSQVAAPIVAGKVKEGRKDLHEEIMLSMFSSIIVYTAESTDEPNDSRGPPNLNLAVKCEGKACGKKEALGGGQFKRCSGCQIALYCSDACQKKDWKGHKSACKALELLKQIPPPASPVRYTQTTTFLEAFMQVFIGLCTSSGRDVFLGNDMGVLGSNGGVLMIYDYLAGIADSNMT</sequence>
<organism evidence="6 7">
    <name type="scientific">Ephemerocybe angulata</name>
    <dbReference type="NCBI Taxonomy" id="980116"/>
    <lineage>
        <taxon>Eukaryota</taxon>
        <taxon>Fungi</taxon>
        <taxon>Dikarya</taxon>
        <taxon>Basidiomycota</taxon>
        <taxon>Agaricomycotina</taxon>
        <taxon>Agaricomycetes</taxon>
        <taxon>Agaricomycetidae</taxon>
        <taxon>Agaricales</taxon>
        <taxon>Agaricineae</taxon>
        <taxon>Psathyrellaceae</taxon>
        <taxon>Ephemerocybe</taxon>
    </lineage>
</organism>
<keyword evidence="2 4" id="KW-0863">Zinc-finger</keyword>
<keyword evidence="7" id="KW-1185">Reference proteome</keyword>
<dbReference type="Proteomes" id="UP000541558">
    <property type="component" value="Unassembled WGS sequence"/>
</dbReference>
<dbReference type="InterPro" id="IPR002893">
    <property type="entry name" value="Znf_MYND"/>
</dbReference>
<dbReference type="SMART" id="SM00256">
    <property type="entry name" value="FBOX"/>
    <property type="match status" value="2"/>
</dbReference>